<evidence type="ECO:0000256" key="8">
    <source>
        <dbReference type="ARBA" id="ARBA00022837"/>
    </source>
</evidence>
<dbReference type="Gene3D" id="2.60.40.10">
    <property type="entry name" value="Immunoglobulins"/>
    <property type="match status" value="2"/>
</dbReference>
<sequence>MSRRNRPLAAALASLLLAAGLAAAVAARPTPGPDLVPAKADANPGNRDVIVHLFQWPWASIASECTSVLGPKGYGAVQVSPPQEHVVLGGQGYPWWQDYQPVSYQLVSRRGDRAAFANMITTCHNAGVKIYVDAVVNHMTGGASTGTGSAGSTYSQYNYPGIYQNQDFHHCGRNGNDDIVSWGDRWEVQNCELVNLSDLATESSYVRGRLTAYLNDLVSLGVDGFRVDAAKHMPVADLQAILGGVSGAPYVFHEVIEDSAFPPGEYAGIGDVTEFRYGDVVGNAFRDANLSNLTNLASQMALSSGDAVNFIDNHDTQRNGRARLTYKDGQTHALAQAFSLAYPYGTPQLMSSFTFTNPEAGPPAASNGTTNQVTCGSGWECEHRRTVVANLVGFHNAVNGTGVGNWTSPSSSRIGFSRGNIGYAAFNRDGSAWSTTFSTGLPAGVYCNVATGDFTAGACSGSTVTVNSSGQATVSVAGNSALAIYTGAMVSSSPQPSASASPSPSGTACTTVAVTFESNTTTTTGQNVYVAGSIAQLGSWNTANAVAMSSAAYPLWRVTVNLPAGAYFEYKYIKKTSSGTVTWESIANRNHTVPTGACAVTYSETWNVTGGTTPSPSASPSASPSPSGTACASIAAAFSVNATTVWGQNVYVIGSVPALGSWNTASAVALSSAAYPVWAATINLPPGTTFTYKYIKKDASGNVTWESDPNRSRTTPTTPCTTTYADTWR</sequence>
<dbReference type="SMART" id="SM00632">
    <property type="entry name" value="Aamy_C"/>
    <property type="match status" value="1"/>
</dbReference>
<protein>
    <recommendedName>
        <fullName evidence="5 12">Alpha-amylase</fullName>
        <ecNumber evidence="4 12">3.2.1.1</ecNumber>
    </recommendedName>
</protein>
<dbReference type="InterPro" id="IPR006048">
    <property type="entry name" value="A-amylase/branching_C"/>
</dbReference>
<gene>
    <name evidence="16" type="ORF">Cba03nite_01680</name>
</gene>
<evidence type="ECO:0000256" key="3">
    <source>
        <dbReference type="ARBA" id="ARBA00008061"/>
    </source>
</evidence>
<dbReference type="PROSITE" id="PS51166">
    <property type="entry name" value="CBM20"/>
    <property type="match status" value="2"/>
</dbReference>
<dbReference type="AlphaFoldDB" id="A0A8J3JKI1"/>
<evidence type="ECO:0000313" key="16">
    <source>
        <dbReference type="EMBL" id="GIF78819.1"/>
    </source>
</evidence>
<dbReference type="Pfam" id="PF00686">
    <property type="entry name" value="CBM_20"/>
    <property type="match status" value="2"/>
</dbReference>
<keyword evidence="14" id="KW-0732">Signal</keyword>
<dbReference type="EMBL" id="BONF01000002">
    <property type="protein sequence ID" value="GIF78819.1"/>
    <property type="molecule type" value="Genomic_DNA"/>
</dbReference>
<dbReference type="Gene3D" id="2.60.40.1180">
    <property type="entry name" value="Golgi alpha-mannosidase II"/>
    <property type="match status" value="1"/>
</dbReference>
<evidence type="ECO:0000256" key="1">
    <source>
        <dbReference type="ARBA" id="ARBA00000548"/>
    </source>
</evidence>
<evidence type="ECO:0000256" key="12">
    <source>
        <dbReference type="RuleBase" id="RU361134"/>
    </source>
</evidence>
<comment type="similarity">
    <text evidence="3 11">Belongs to the glycosyl hydrolase 13 family.</text>
</comment>
<dbReference type="PANTHER" id="PTHR43447">
    <property type="entry name" value="ALPHA-AMYLASE"/>
    <property type="match status" value="1"/>
</dbReference>
<evidence type="ECO:0000256" key="11">
    <source>
        <dbReference type="RuleBase" id="RU003615"/>
    </source>
</evidence>
<evidence type="ECO:0000256" key="4">
    <source>
        <dbReference type="ARBA" id="ARBA00012595"/>
    </source>
</evidence>
<dbReference type="SMART" id="SM01065">
    <property type="entry name" value="CBM_2"/>
    <property type="match status" value="2"/>
</dbReference>
<keyword evidence="17" id="KW-1185">Reference proteome</keyword>
<evidence type="ECO:0000256" key="7">
    <source>
        <dbReference type="ARBA" id="ARBA00022801"/>
    </source>
</evidence>
<evidence type="ECO:0000256" key="5">
    <source>
        <dbReference type="ARBA" id="ARBA00017303"/>
    </source>
</evidence>
<feature type="region of interest" description="Disordered" evidence="13">
    <location>
        <begin position="705"/>
        <end position="729"/>
    </location>
</feature>
<keyword evidence="9 12" id="KW-0119">Carbohydrate metabolism</keyword>
<comment type="catalytic activity">
    <reaction evidence="1 12">
        <text>Endohydrolysis of (1-&gt;4)-alpha-D-glucosidic linkages in polysaccharides containing three or more (1-&gt;4)-alpha-linked D-glucose units.</text>
        <dbReference type="EC" id="3.2.1.1"/>
    </reaction>
</comment>
<evidence type="ECO:0000256" key="13">
    <source>
        <dbReference type="SAM" id="MobiDB-lite"/>
    </source>
</evidence>
<dbReference type="PRINTS" id="PR00110">
    <property type="entry name" value="ALPHAAMYLASE"/>
</dbReference>
<dbReference type="SUPFAM" id="SSF49452">
    <property type="entry name" value="Starch-binding domain-like"/>
    <property type="match status" value="2"/>
</dbReference>
<dbReference type="Proteomes" id="UP000601223">
    <property type="component" value="Unassembled WGS sequence"/>
</dbReference>
<dbReference type="InterPro" id="IPR013783">
    <property type="entry name" value="Ig-like_fold"/>
</dbReference>
<dbReference type="SUPFAM" id="SSF51011">
    <property type="entry name" value="Glycosyl hydrolase domain"/>
    <property type="match status" value="1"/>
</dbReference>
<dbReference type="Gene3D" id="3.20.20.80">
    <property type="entry name" value="Glycosidases"/>
    <property type="match status" value="1"/>
</dbReference>
<dbReference type="GO" id="GO:0005975">
    <property type="term" value="P:carbohydrate metabolic process"/>
    <property type="evidence" value="ECO:0007669"/>
    <property type="project" value="InterPro"/>
</dbReference>
<keyword evidence="10 12" id="KW-0326">Glycosidase</keyword>
<organism evidence="16 17">
    <name type="scientific">Catellatospora bangladeshensis</name>
    <dbReference type="NCBI Taxonomy" id="310355"/>
    <lineage>
        <taxon>Bacteria</taxon>
        <taxon>Bacillati</taxon>
        <taxon>Actinomycetota</taxon>
        <taxon>Actinomycetes</taxon>
        <taxon>Micromonosporales</taxon>
        <taxon>Micromonosporaceae</taxon>
        <taxon>Catellatospora</taxon>
    </lineage>
</organism>
<evidence type="ECO:0000256" key="14">
    <source>
        <dbReference type="SAM" id="SignalP"/>
    </source>
</evidence>
<dbReference type="EC" id="3.2.1.1" evidence="4 12"/>
<evidence type="ECO:0000256" key="6">
    <source>
        <dbReference type="ARBA" id="ARBA00022723"/>
    </source>
</evidence>
<dbReference type="InterPro" id="IPR013780">
    <property type="entry name" value="Glyco_hydro_b"/>
</dbReference>
<dbReference type="RefSeq" id="WP_203740526.1">
    <property type="nucleotide sequence ID" value="NZ_BONF01000002.1"/>
</dbReference>
<dbReference type="InterPro" id="IPR006047">
    <property type="entry name" value="GH13_cat_dom"/>
</dbReference>
<name>A0A8J3JKI1_9ACTN</name>
<feature type="signal peptide" evidence="14">
    <location>
        <begin position="1"/>
        <end position="26"/>
    </location>
</feature>
<dbReference type="InterPro" id="IPR013784">
    <property type="entry name" value="Carb-bd-like_fold"/>
</dbReference>
<comment type="caution">
    <text evidence="16">The sequence shown here is derived from an EMBL/GenBank/DDBJ whole genome shotgun (WGS) entry which is preliminary data.</text>
</comment>
<feature type="compositionally biased region" description="Low complexity" evidence="13">
    <location>
        <begin position="714"/>
        <end position="723"/>
    </location>
</feature>
<dbReference type="FunFam" id="2.60.40.10:FF:000552">
    <property type="entry name" value="Related to glucoamylase"/>
    <property type="match status" value="2"/>
</dbReference>
<dbReference type="GO" id="GO:2001070">
    <property type="term" value="F:starch binding"/>
    <property type="evidence" value="ECO:0007669"/>
    <property type="project" value="InterPro"/>
</dbReference>
<evidence type="ECO:0000313" key="17">
    <source>
        <dbReference type="Proteomes" id="UP000601223"/>
    </source>
</evidence>
<evidence type="ECO:0000256" key="2">
    <source>
        <dbReference type="ARBA" id="ARBA00001913"/>
    </source>
</evidence>
<dbReference type="GO" id="GO:0004556">
    <property type="term" value="F:alpha-amylase activity"/>
    <property type="evidence" value="ECO:0007669"/>
    <property type="project" value="UniProtKB-UniRule"/>
</dbReference>
<keyword evidence="8" id="KW-0106">Calcium</keyword>
<feature type="domain" description="CBM20" evidence="15">
    <location>
        <begin position="506"/>
        <end position="608"/>
    </location>
</feature>
<dbReference type="Pfam" id="PF00128">
    <property type="entry name" value="Alpha-amylase"/>
    <property type="match status" value="1"/>
</dbReference>
<proteinExistence type="inferred from homology"/>
<keyword evidence="6" id="KW-0479">Metal-binding</keyword>
<evidence type="ECO:0000256" key="10">
    <source>
        <dbReference type="ARBA" id="ARBA00023295"/>
    </source>
</evidence>
<reference evidence="16 17" key="1">
    <citation type="submission" date="2021-01" db="EMBL/GenBank/DDBJ databases">
        <title>Whole genome shotgun sequence of Catellatospora bangladeshensis NBRC 107357.</title>
        <authorList>
            <person name="Komaki H."/>
            <person name="Tamura T."/>
        </authorList>
    </citation>
    <scope>NUCLEOTIDE SEQUENCE [LARGE SCALE GENOMIC DNA]</scope>
    <source>
        <strain evidence="16 17">NBRC 107357</strain>
    </source>
</reference>
<dbReference type="SMART" id="SM00642">
    <property type="entry name" value="Aamy"/>
    <property type="match status" value="1"/>
</dbReference>
<evidence type="ECO:0000256" key="9">
    <source>
        <dbReference type="ARBA" id="ARBA00023277"/>
    </source>
</evidence>
<evidence type="ECO:0000259" key="15">
    <source>
        <dbReference type="PROSITE" id="PS51166"/>
    </source>
</evidence>
<comment type="cofactor">
    <cofactor evidence="2">
        <name>Ca(2+)</name>
        <dbReference type="ChEBI" id="CHEBI:29108"/>
    </cofactor>
</comment>
<feature type="chain" id="PRO_5035224686" description="Alpha-amylase" evidence="14">
    <location>
        <begin position="27"/>
        <end position="729"/>
    </location>
</feature>
<keyword evidence="7 12" id="KW-0378">Hydrolase</keyword>
<dbReference type="InterPro" id="IPR031319">
    <property type="entry name" value="A-amylase_C"/>
</dbReference>
<dbReference type="GO" id="GO:0046872">
    <property type="term" value="F:metal ion binding"/>
    <property type="evidence" value="ECO:0007669"/>
    <property type="project" value="UniProtKB-KW"/>
</dbReference>
<accession>A0A8J3JKI1</accession>
<feature type="domain" description="CBM20" evidence="15">
    <location>
        <begin position="628"/>
        <end position="729"/>
    </location>
</feature>
<dbReference type="Pfam" id="PF02806">
    <property type="entry name" value="Alpha-amylase_C"/>
    <property type="match status" value="1"/>
</dbReference>
<dbReference type="SUPFAM" id="SSF51445">
    <property type="entry name" value="(Trans)glycosidases"/>
    <property type="match status" value="1"/>
</dbReference>
<dbReference type="CDD" id="cd11317">
    <property type="entry name" value="AmyAc_bac_euk_AmyA"/>
    <property type="match status" value="1"/>
</dbReference>
<dbReference type="InterPro" id="IPR017853">
    <property type="entry name" value="GH"/>
</dbReference>
<dbReference type="InterPro" id="IPR006046">
    <property type="entry name" value="Alpha_amylase"/>
</dbReference>
<dbReference type="InterPro" id="IPR002044">
    <property type="entry name" value="CBM20"/>
</dbReference>